<evidence type="ECO:0000313" key="2">
    <source>
        <dbReference type="Proteomes" id="UP000031668"/>
    </source>
</evidence>
<proteinExistence type="predicted"/>
<sequence length="277" mass="31836">MANRNLQAPQITTQQCVSQQIHTQQCVSKQIPTQQCGNQQIATQQCWNQQIATQQCGNQQIPIQQCVSQQIPTQQCVSQQIPTQQCVSQQISTQQYVSQQIPTQQFVSQQIPTQQRVSQQIPTQQYVVQQIQNPELVNYSVYPVEYLNNLQQHVQIPCNGYTNQTIDPNQVSVDDSPQISYQNMPVIHTNVYEQQSVDNNQTDDLYILIKKDDHYELLPVASWQRIIFNASLNANYQICHPELLERFLTDNGYSLLDNQLAALRQISESYQHSQSQS</sequence>
<gene>
    <name evidence="1" type="ORF">RF11_03937</name>
</gene>
<protein>
    <submittedName>
        <fullName evidence="1">Uncharacterized protein</fullName>
    </submittedName>
</protein>
<name>A0A0C2NIM6_THEKT</name>
<dbReference type="EMBL" id="JWZT01000626">
    <property type="protein sequence ID" value="KII73882.1"/>
    <property type="molecule type" value="Genomic_DNA"/>
</dbReference>
<evidence type="ECO:0000313" key="1">
    <source>
        <dbReference type="EMBL" id="KII73882.1"/>
    </source>
</evidence>
<keyword evidence="2" id="KW-1185">Reference proteome</keyword>
<accession>A0A0C2NIM6</accession>
<dbReference type="AlphaFoldDB" id="A0A0C2NIM6"/>
<comment type="caution">
    <text evidence="1">The sequence shown here is derived from an EMBL/GenBank/DDBJ whole genome shotgun (WGS) entry which is preliminary data.</text>
</comment>
<organism evidence="1 2">
    <name type="scientific">Thelohanellus kitauei</name>
    <name type="common">Myxosporean</name>
    <dbReference type="NCBI Taxonomy" id="669202"/>
    <lineage>
        <taxon>Eukaryota</taxon>
        <taxon>Metazoa</taxon>
        <taxon>Cnidaria</taxon>
        <taxon>Myxozoa</taxon>
        <taxon>Myxosporea</taxon>
        <taxon>Bivalvulida</taxon>
        <taxon>Platysporina</taxon>
        <taxon>Myxobolidae</taxon>
        <taxon>Thelohanellus</taxon>
    </lineage>
</organism>
<reference evidence="1 2" key="1">
    <citation type="journal article" date="2014" name="Genome Biol. Evol.">
        <title>The genome of the myxosporean Thelohanellus kitauei shows adaptations to nutrient acquisition within its fish host.</title>
        <authorList>
            <person name="Yang Y."/>
            <person name="Xiong J."/>
            <person name="Zhou Z."/>
            <person name="Huo F."/>
            <person name="Miao W."/>
            <person name="Ran C."/>
            <person name="Liu Y."/>
            <person name="Zhang J."/>
            <person name="Feng J."/>
            <person name="Wang M."/>
            <person name="Wang M."/>
            <person name="Wang L."/>
            <person name="Yao B."/>
        </authorList>
    </citation>
    <scope>NUCLEOTIDE SEQUENCE [LARGE SCALE GENOMIC DNA]</scope>
    <source>
        <strain evidence="1">Wuqing</strain>
    </source>
</reference>
<dbReference type="Proteomes" id="UP000031668">
    <property type="component" value="Unassembled WGS sequence"/>
</dbReference>